<comment type="caution">
    <text evidence="3">The sequence shown here is derived from an EMBL/GenBank/DDBJ whole genome shotgun (WGS) entry which is preliminary data.</text>
</comment>
<dbReference type="AlphaFoldDB" id="A0A9P5XPU0"/>
<proteinExistence type="predicted"/>
<evidence type="ECO:0000256" key="1">
    <source>
        <dbReference type="SAM" id="MobiDB-lite"/>
    </source>
</evidence>
<dbReference type="Pfam" id="PF13926">
    <property type="entry name" value="DUF4211"/>
    <property type="match status" value="1"/>
</dbReference>
<feature type="compositionally biased region" description="Basic residues" evidence="1">
    <location>
        <begin position="145"/>
        <end position="154"/>
    </location>
</feature>
<reference evidence="3" key="1">
    <citation type="submission" date="2020-11" db="EMBL/GenBank/DDBJ databases">
        <authorList>
            <consortium name="DOE Joint Genome Institute"/>
            <person name="Ahrendt S."/>
            <person name="Riley R."/>
            <person name="Andreopoulos W."/>
            <person name="Labutti K."/>
            <person name="Pangilinan J."/>
            <person name="Ruiz-Duenas F.J."/>
            <person name="Barrasa J.M."/>
            <person name="Sanchez-Garcia M."/>
            <person name="Camarero S."/>
            <person name="Miyauchi S."/>
            <person name="Serrano A."/>
            <person name="Linde D."/>
            <person name="Babiker R."/>
            <person name="Drula E."/>
            <person name="Ayuso-Fernandez I."/>
            <person name="Pacheco R."/>
            <person name="Padilla G."/>
            <person name="Ferreira P."/>
            <person name="Barriuso J."/>
            <person name="Kellner H."/>
            <person name="Castanera R."/>
            <person name="Alfaro M."/>
            <person name="Ramirez L."/>
            <person name="Pisabarro A.G."/>
            <person name="Kuo A."/>
            <person name="Tritt A."/>
            <person name="Lipzen A."/>
            <person name="He G."/>
            <person name="Yan M."/>
            <person name="Ng V."/>
            <person name="Cullen D."/>
            <person name="Martin F."/>
            <person name="Rosso M.-N."/>
            <person name="Henrissat B."/>
            <person name="Hibbett D."/>
            <person name="Martinez A.T."/>
            <person name="Grigoriev I.V."/>
        </authorList>
    </citation>
    <scope>NUCLEOTIDE SEQUENCE</scope>
    <source>
        <strain evidence="3">MF-IS2</strain>
    </source>
</reference>
<dbReference type="PANTHER" id="PTHR14689:SF0">
    <property type="entry name" value="COILED-COIL DOMAIN-CONTAINING PROTEIN 82"/>
    <property type="match status" value="1"/>
</dbReference>
<dbReference type="Proteomes" id="UP000807342">
    <property type="component" value="Unassembled WGS sequence"/>
</dbReference>
<evidence type="ECO:0000259" key="2">
    <source>
        <dbReference type="Pfam" id="PF13926"/>
    </source>
</evidence>
<feature type="compositionally biased region" description="Basic residues" evidence="1">
    <location>
        <begin position="125"/>
        <end position="134"/>
    </location>
</feature>
<protein>
    <recommendedName>
        <fullName evidence="2">DUF4211 domain-containing protein</fullName>
    </recommendedName>
</protein>
<feature type="region of interest" description="Disordered" evidence="1">
    <location>
        <begin position="1"/>
        <end position="251"/>
    </location>
</feature>
<accession>A0A9P5XPU0</accession>
<gene>
    <name evidence="3" type="ORF">P691DRAFT_716911</name>
</gene>
<dbReference type="GO" id="GO:0005634">
    <property type="term" value="C:nucleus"/>
    <property type="evidence" value="ECO:0007669"/>
    <property type="project" value="TreeGrafter"/>
</dbReference>
<feature type="compositionally biased region" description="Basic residues" evidence="1">
    <location>
        <begin position="1"/>
        <end position="21"/>
    </location>
</feature>
<keyword evidence="4" id="KW-1185">Reference proteome</keyword>
<evidence type="ECO:0000313" key="4">
    <source>
        <dbReference type="Proteomes" id="UP000807342"/>
    </source>
</evidence>
<feature type="compositionally biased region" description="Low complexity" evidence="1">
    <location>
        <begin position="28"/>
        <end position="41"/>
    </location>
</feature>
<dbReference type="OrthoDB" id="21499at2759"/>
<feature type="compositionally biased region" description="Basic and acidic residues" evidence="1">
    <location>
        <begin position="167"/>
        <end position="178"/>
    </location>
</feature>
<feature type="compositionally biased region" description="Basic and acidic residues" evidence="1">
    <location>
        <begin position="210"/>
        <end position="222"/>
    </location>
</feature>
<sequence length="518" mass="58510">MPDTRKKKNVSSKAGHPKHLRQATLFESITTPSSPKSSNTSLHQLITPRRSKRGYISESSESSDIGAIRLEPITPARKASDTGDRSQSPLPSRAKRRRVIVVESGSEDKEEQQSSSPQSDVAAKTRQRRLRRRASTSSEDESPRRNHIPSKGKTKQVELDDEDLSDELDKDRIIESRLRTRGKKTAFQKNLEKLKRKKMGKPMSPSESSEENKADGDGDQLKPFKGAIPSSNDVDSLFDERDSDSDGSSSFIVEDDSQAVAAELPSEFSMRSHDDLSHQFKIIFQLFVHITVSPIVNRHAFMEDQLKNQEYFSFPLKVTRRKLSGLRDSLVASSVWRPKFKKALGKYPTFELIPLDFAVPSCDACHLGGRFSTLMGRLGGIPYDKLGFMDQIASDSGDGSEESVTHLKKSKFGFLEFHLGRFCARRVRIYHEFLHWEYHLFNTIRSELDNLHAANSNHGFVRVAYAGGKQPPSDFTDADGICEWLDERGIIDQEWHKMKTMMESAHHLEVSAKKGEED</sequence>
<name>A0A9P5XPU0_9AGAR</name>
<dbReference type="EMBL" id="MU151053">
    <property type="protein sequence ID" value="KAF9454514.1"/>
    <property type="molecule type" value="Genomic_DNA"/>
</dbReference>
<organism evidence="3 4">
    <name type="scientific">Macrolepiota fuliginosa MF-IS2</name>
    <dbReference type="NCBI Taxonomy" id="1400762"/>
    <lineage>
        <taxon>Eukaryota</taxon>
        <taxon>Fungi</taxon>
        <taxon>Dikarya</taxon>
        <taxon>Basidiomycota</taxon>
        <taxon>Agaricomycotina</taxon>
        <taxon>Agaricomycetes</taxon>
        <taxon>Agaricomycetidae</taxon>
        <taxon>Agaricales</taxon>
        <taxon>Agaricineae</taxon>
        <taxon>Agaricaceae</taxon>
        <taxon>Macrolepiota</taxon>
    </lineage>
</organism>
<dbReference type="PANTHER" id="PTHR14689">
    <property type="entry name" value="PHORBOL-ESTER_DAG-TYPE DOMAIN-CONTAINING PROTEIN"/>
    <property type="match status" value="1"/>
</dbReference>
<feature type="domain" description="DUF4211" evidence="2">
    <location>
        <begin position="250"/>
        <end position="385"/>
    </location>
</feature>
<evidence type="ECO:0000313" key="3">
    <source>
        <dbReference type="EMBL" id="KAF9454514.1"/>
    </source>
</evidence>
<dbReference type="InterPro" id="IPR025451">
    <property type="entry name" value="DUF4211"/>
</dbReference>